<protein>
    <submittedName>
        <fullName evidence="1">Uncharacterized protein</fullName>
    </submittedName>
</protein>
<accession>A0A0K2TH00</accession>
<proteinExistence type="predicted"/>
<evidence type="ECO:0000313" key="1">
    <source>
        <dbReference type="EMBL" id="CDW25323.1"/>
    </source>
</evidence>
<dbReference type="AlphaFoldDB" id="A0A0K2TH00"/>
<name>A0A0K2TH00_LEPSM</name>
<organism evidence="1">
    <name type="scientific">Lepeophtheirus salmonis</name>
    <name type="common">Salmon louse</name>
    <name type="synonym">Caligus salmonis</name>
    <dbReference type="NCBI Taxonomy" id="72036"/>
    <lineage>
        <taxon>Eukaryota</taxon>
        <taxon>Metazoa</taxon>
        <taxon>Ecdysozoa</taxon>
        <taxon>Arthropoda</taxon>
        <taxon>Crustacea</taxon>
        <taxon>Multicrustacea</taxon>
        <taxon>Hexanauplia</taxon>
        <taxon>Copepoda</taxon>
        <taxon>Siphonostomatoida</taxon>
        <taxon>Caligidae</taxon>
        <taxon>Lepeophtheirus</taxon>
    </lineage>
</organism>
<dbReference type="EMBL" id="HACA01007962">
    <property type="protein sequence ID" value="CDW25323.1"/>
    <property type="molecule type" value="Transcribed_RNA"/>
</dbReference>
<sequence length="51" mass="5733">MKGIKPLLVNGDIIHPGFIKMFLIPLNLQSISNTSYFTPEILNYIIGMGRI</sequence>
<reference evidence="1" key="1">
    <citation type="submission" date="2014-05" db="EMBL/GenBank/DDBJ databases">
        <authorList>
            <person name="Chronopoulou M."/>
        </authorList>
    </citation>
    <scope>NUCLEOTIDE SEQUENCE</scope>
    <source>
        <tissue evidence="1">Whole organism</tissue>
    </source>
</reference>